<name>A0A2K0TX06_GIBNY</name>
<evidence type="ECO:0000313" key="6">
    <source>
        <dbReference type="Proteomes" id="UP000236664"/>
    </source>
</evidence>
<reference evidence="5 6" key="1">
    <citation type="submission" date="2017-06" db="EMBL/GenBank/DDBJ databases">
        <title>Genome of Fusarium nygamai isolate CS10214.</title>
        <authorList>
            <person name="Gardiner D.M."/>
            <person name="Obanor F."/>
            <person name="Kazan K."/>
        </authorList>
    </citation>
    <scope>NUCLEOTIDE SEQUENCE [LARGE SCALE GENOMIC DNA]</scope>
    <source>
        <strain evidence="5 6">CS10214</strain>
    </source>
</reference>
<evidence type="ECO:0000256" key="1">
    <source>
        <dbReference type="ARBA" id="ARBA00009183"/>
    </source>
</evidence>
<dbReference type="AlphaFoldDB" id="A0A2K0TX06"/>
<dbReference type="EMBL" id="MTQA01000910">
    <property type="protein sequence ID" value="PNP50065.1"/>
    <property type="molecule type" value="Genomic_DNA"/>
</dbReference>
<evidence type="ECO:0000256" key="2">
    <source>
        <dbReference type="ARBA" id="ARBA00022630"/>
    </source>
</evidence>
<keyword evidence="3" id="KW-0274">FAD</keyword>
<evidence type="ECO:0000256" key="4">
    <source>
        <dbReference type="ARBA" id="ARBA00023002"/>
    </source>
</evidence>
<dbReference type="PANTHER" id="PTHR23023">
    <property type="entry name" value="DIMETHYLANILINE MONOOXYGENASE"/>
    <property type="match status" value="1"/>
</dbReference>
<dbReference type="InterPro" id="IPR050346">
    <property type="entry name" value="FMO-like"/>
</dbReference>
<organism evidence="5 6">
    <name type="scientific">Gibberella nygamai</name>
    <name type="common">Bean root rot disease fungus</name>
    <name type="synonym">Fusarium nygamai</name>
    <dbReference type="NCBI Taxonomy" id="42673"/>
    <lineage>
        <taxon>Eukaryota</taxon>
        <taxon>Fungi</taxon>
        <taxon>Dikarya</taxon>
        <taxon>Ascomycota</taxon>
        <taxon>Pezizomycotina</taxon>
        <taxon>Sordariomycetes</taxon>
        <taxon>Hypocreomycetidae</taxon>
        <taxon>Hypocreales</taxon>
        <taxon>Nectriaceae</taxon>
        <taxon>Fusarium</taxon>
        <taxon>Fusarium fujikuroi species complex</taxon>
    </lineage>
</organism>
<evidence type="ECO:0000256" key="3">
    <source>
        <dbReference type="ARBA" id="ARBA00022827"/>
    </source>
</evidence>
<evidence type="ECO:0000313" key="5">
    <source>
        <dbReference type="EMBL" id="PNP50065.1"/>
    </source>
</evidence>
<keyword evidence="2" id="KW-0285">Flavoprotein</keyword>
<dbReference type="GO" id="GO:0050660">
    <property type="term" value="F:flavin adenine dinucleotide binding"/>
    <property type="evidence" value="ECO:0007669"/>
    <property type="project" value="InterPro"/>
</dbReference>
<dbReference type="InterPro" id="IPR036188">
    <property type="entry name" value="FAD/NAD-bd_sf"/>
</dbReference>
<dbReference type="Proteomes" id="UP000236664">
    <property type="component" value="Unassembled WGS sequence"/>
</dbReference>
<accession>A0A2K0TX06</accession>
<dbReference type="OrthoDB" id="10254665at2759"/>
<sequence>MPGPRLWLYALRSAIVQTPVPDTNGRKVDLAPWPKEIGRDGTVYFFDNQQPEFSRLKGEAIKPDIVILATGYKQDFPFLESSRTKPTRAYGTANQTNVRGIWRREEPTVGFMGFVRPSLGAIPPLAEMQAQLWILNILAPEKIRHPLRAADEEHYRLKLPRDSRIGYGVDHESYVYQLALDMNSAIGLWDILAIAYKKGVRGGWRLFVVWAFGAHFNTKFRLLGPWKWSGAADTLISEEFWQTITRRPLLFGKRACAISSYRFSR</sequence>
<dbReference type="Gene3D" id="3.50.50.60">
    <property type="entry name" value="FAD/NAD(P)-binding domain"/>
    <property type="match status" value="2"/>
</dbReference>
<dbReference type="Pfam" id="PF00743">
    <property type="entry name" value="FMO-like"/>
    <property type="match status" value="1"/>
</dbReference>
<gene>
    <name evidence="5" type="ORF">FNYG_15986</name>
</gene>
<dbReference type="InterPro" id="IPR020946">
    <property type="entry name" value="Flavin_mOase-like"/>
</dbReference>
<keyword evidence="6" id="KW-1185">Reference proteome</keyword>
<protein>
    <submittedName>
        <fullName evidence="5">Uncharacterized protein</fullName>
    </submittedName>
</protein>
<dbReference type="GO" id="GO:0050661">
    <property type="term" value="F:NADP binding"/>
    <property type="evidence" value="ECO:0007669"/>
    <property type="project" value="InterPro"/>
</dbReference>
<comment type="caution">
    <text evidence="5">The sequence shown here is derived from an EMBL/GenBank/DDBJ whole genome shotgun (WGS) entry which is preliminary data.</text>
</comment>
<proteinExistence type="inferred from homology"/>
<dbReference type="GO" id="GO:0004499">
    <property type="term" value="F:N,N-dimethylaniline monooxygenase activity"/>
    <property type="evidence" value="ECO:0007669"/>
    <property type="project" value="InterPro"/>
</dbReference>
<comment type="similarity">
    <text evidence="1">Belongs to the FMO family.</text>
</comment>
<keyword evidence="4" id="KW-0560">Oxidoreductase</keyword>